<dbReference type="GO" id="GO:0003735">
    <property type="term" value="F:structural constituent of ribosome"/>
    <property type="evidence" value="ECO:0007669"/>
    <property type="project" value="InterPro"/>
</dbReference>
<gene>
    <name evidence="6" type="ORF">MAM1_0023c01962</name>
</gene>
<accession>A0A0C9MKX6</accession>
<dbReference type="Pfam" id="PF01778">
    <property type="entry name" value="Ribosomal_L28e"/>
    <property type="match status" value="1"/>
</dbReference>
<dbReference type="AlphaFoldDB" id="A0A0C9MKX6"/>
<evidence type="ECO:0000256" key="3">
    <source>
        <dbReference type="ARBA" id="ARBA00023274"/>
    </source>
</evidence>
<keyword evidence="2 6" id="KW-0689">Ribosomal protein</keyword>
<dbReference type="EMBL" id="DF836312">
    <property type="protein sequence ID" value="GAN02518.1"/>
    <property type="molecule type" value="Genomic_DNA"/>
</dbReference>
<keyword evidence="7" id="KW-1185">Reference proteome</keyword>
<dbReference type="InterPro" id="IPR029004">
    <property type="entry name" value="Ribosomal_eL28/Mak16"/>
</dbReference>
<feature type="domain" description="Ribosomal eL28/Mak16" evidence="5">
    <location>
        <begin position="13"/>
        <end position="125"/>
    </location>
</feature>
<dbReference type="GO" id="GO:0005840">
    <property type="term" value="C:ribosome"/>
    <property type="evidence" value="ECO:0007669"/>
    <property type="project" value="UniProtKB-KW"/>
</dbReference>
<dbReference type="OrthoDB" id="338850at2759"/>
<evidence type="ECO:0000256" key="2">
    <source>
        <dbReference type="ARBA" id="ARBA00022980"/>
    </source>
</evidence>
<dbReference type="FunFam" id="3.30.390.110:FF:000002">
    <property type="entry name" value="60S ribosomal protein L28"/>
    <property type="match status" value="1"/>
</dbReference>
<evidence type="ECO:0000259" key="5">
    <source>
        <dbReference type="Pfam" id="PF01778"/>
    </source>
</evidence>
<sequence length="146" mass="16130">MVNDEIRTMSADLVWAIIKNNNSFLVKRQHVQFSSEPANLKNINSFKYSGLANYKTVSILPAARGVRVTTRKANKQNSPAKSINSVVIAKTRRQTSKSVANLIAKSKYRPDLRAAAVARASALLSTQKARKVHPKRESKGVRANKA</sequence>
<evidence type="ECO:0000313" key="6">
    <source>
        <dbReference type="EMBL" id="GAN02518.1"/>
    </source>
</evidence>
<evidence type="ECO:0000256" key="1">
    <source>
        <dbReference type="ARBA" id="ARBA00007926"/>
    </source>
</evidence>
<dbReference type="GO" id="GO:0006412">
    <property type="term" value="P:translation"/>
    <property type="evidence" value="ECO:0007669"/>
    <property type="project" value="InterPro"/>
</dbReference>
<dbReference type="Gene3D" id="3.30.390.110">
    <property type="match status" value="1"/>
</dbReference>
<dbReference type="GO" id="GO:1990904">
    <property type="term" value="C:ribonucleoprotein complex"/>
    <property type="evidence" value="ECO:0007669"/>
    <property type="project" value="UniProtKB-KW"/>
</dbReference>
<evidence type="ECO:0000256" key="4">
    <source>
        <dbReference type="SAM" id="MobiDB-lite"/>
    </source>
</evidence>
<feature type="region of interest" description="Disordered" evidence="4">
    <location>
        <begin position="125"/>
        <end position="146"/>
    </location>
</feature>
<comment type="similarity">
    <text evidence="1">Belongs to the eukaryotic ribosomal protein eL28 family.</text>
</comment>
<evidence type="ECO:0000313" key="7">
    <source>
        <dbReference type="Proteomes" id="UP000053815"/>
    </source>
</evidence>
<organism evidence="6">
    <name type="scientific">Mucor ambiguus</name>
    <dbReference type="NCBI Taxonomy" id="91626"/>
    <lineage>
        <taxon>Eukaryota</taxon>
        <taxon>Fungi</taxon>
        <taxon>Fungi incertae sedis</taxon>
        <taxon>Mucoromycota</taxon>
        <taxon>Mucoromycotina</taxon>
        <taxon>Mucoromycetes</taxon>
        <taxon>Mucorales</taxon>
        <taxon>Mucorineae</taxon>
        <taxon>Mucoraceae</taxon>
        <taxon>Mucor</taxon>
    </lineage>
</organism>
<proteinExistence type="inferred from homology"/>
<reference evidence="6" key="1">
    <citation type="submission" date="2014-09" db="EMBL/GenBank/DDBJ databases">
        <title>Draft genome sequence of an oleaginous Mucoromycotina fungus Mucor ambiguus NBRC6742.</title>
        <authorList>
            <person name="Takeda I."/>
            <person name="Yamane N."/>
            <person name="Morita T."/>
            <person name="Tamano K."/>
            <person name="Machida M."/>
            <person name="Baker S."/>
            <person name="Koike H."/>
        </authorList>
    </citation>
    <scope>NUCLEOTIDE SEQUENCE</scope>
    <source>
        <strain evidence="6">NBRC 6742</strain>
    </source>
</reference>
<dbReference type="Proteomes" id="UP000053815">
    <property type="component" value="Unassembled WGS sequence"/>
</dbReference>
<dbReference type="PANTHER" id="PTHR10544">
    <property type="entry name" value="60S RIBOSOMAL PROTEIN L28"/>
    <property type="match status" value="1"/>
</dbReference>
<protein>
    <submittedName>
        <fullName evidence="6">60S ribosomal protein l28 protein</fullName>
    </submittedName>
</protein>
<name>A0A0C9MKX6_9FUNG</name>
<dbReference type="InterPro" id="IPR002672">
    <property type="entry name" value="Ribosomal_eL28"/>
</dbReference>
<keyword evidence="3" id="KW-0687">Ribonucleoprotein</keyword>
<dbReference type="STRING" id="91626.A0A0C9MKX6"/>